<dbReference type="PROSITE" id="PS50240">
    <property type="entry name" value="TRYPSIN_DOM"/>
    <property type="match status" value="1"/>
</dbReference>
<keyword evidence="1" id="KW-1015">Disulfide bond</keyword>
<dbReference type="InterPro" id="IPR009003">
    <property type="entry name" value="Peptidase_S1_PA"/>
</dbReference>
<feature type="signal peptide" evidence="3">
    <location>
        <begin position="1"/>
        <end position="15"/>
    </location>
</feature>
<dbReference type="Gene3D" id="2.40.10.10">
    <property type="entry name" value="Trypsin-like serine proteases"/>
    <property type="match status" value="1"/>
</dbReference>
<dbReference type="GO" id="GO:0004252">
    <property type="term" value="F:serine-type endopeptidase activity"/>
    <property type="evidence" value="ECO:0007669"/>
    <property type="project" value="InterPro"/>
</dbReference>
<dbReference type="InterPro" id="IPR001254">
    <property type="entry name" value="Trypsin_dom"/>
</dbReference>
<dbReference type="OrthoDB" id="10059102at2759"/>
<evidence type="ECO:0000313" key="5">
    <source>
        <dbReference type="EMBL" id="KAF6201164.1"/>
    </source>
</evidence>
<feature type="domain" description="Peptidase S1" evidence="4">
    <location>
        <begin position="27"/>
        <end position="296"/>
    </location>
</feature>
<dbReference type="PRINTS" id="PR00722">
    <property type="entry name" value="CHYMOTRYPSIN"/>
</dbReference>
<organism evidence="5 6">
    <name type="scientific">Apolygus lucorum</name>
    <name type="common">Small green plant bug</name>
    <name type="synonym">Lygocoris lucorum</name>
    <dbReference type="NCBI Taxonomy" id="248454"/>
    <lineage>
        <taxon>Eukaryota</taxon>
        <taxon>Metazoa</taxon>
        <taxon>Ecdysozoa</taxon>
        <taxon>Arthropoda</taxon>
        <taxon>Hexapoda</taxon>
        <taxon>Insecta</taxon>
        <taxon>Pterygota</taxon>
        <taxon>Neoptera</taxon>
        <taxon>Paraneoptera</taxon>
        <taxon>Hemiptera</taxon>
        <taxon>Heteroptera</taxon>
        <taxon>Panheteroptera</taxon>
        <taxon>Cimicomorpha</taxon>
        <taxon>Miridae</taxon>
        <taxon>Mirini</taxon>
        <taxon>Apolygus</taxon>
    </lineage>
</organism>
<dbReference type="InterPro" id="IPR051487">
    <property type="entry name" value="Ser/Thr_Proteases_Immune/Dev"/>
</dbReference>
<evidence type="ECO:0000313" key="6">
    <source>
        <dbReference type="Proteomes" id="UP000466442"/>
    </source>
</evidence>
<reference evidence="5" key="1">
    <citation type="journal article" date="2021" name="Mol. Ecol. Resour.">
        <title>Apolygus lucorum genome provides insights into omnivorousness and mesophyll feeding.</title>
        <authorList>
            <person name="Liu Y."/>
            <person name="Liu H."/>
            <person name="Wang H."/>
            <person name="Huang T."/>
            <person name="Liu B."/>
            <person name="Yang B."/>
            <person name="Yin L."/>
            <person name="Li B."/>
            <person name="Zhang Y."/>
            <person name="Zhang S."/>
            <person name="Jiang F."/>
            <person name="Zhang X."/>
            <person name="Ren Y."/>
            <person name="Wang B."/>
            <person name="Wang S."/>
            <person name="Lu Y."/>
            <person name="Wu K."/>
            <person name="Fan W."/>
            <person name="Wang G."/>
        </authorList>
    </citation>
    <scope>NUCLEOTIDE SEQUENCE</scope>
    <source>
        <strain evidence="5">12Hb</strain>
    </source>
</reference>
<dbReference type="Proteomes" id="UP000466442">
    <property type="component" value="Unassembled WGS sequence"/>
</dbReference>
<feature type="chain" id="PRO_5035899121" description="Peptidase S1 domain-containing protein" evidence="3">
    <location>
        <begin position="16"/>
        <end position="335"/>
    </location>
</feature>
<comment type="similarity">
    <text evidence="2">Belongs to the peptidase S1 family. CLIP subfamily.</text>
</comment>
<accession>A0A8S9WY50</accession>
<protein>
    <recommendedName>
        <fullName evidence="4">Peptidase S1 domain-containing protein</fullName>
    </recommendedName>
</protein>
<dbReference type="SMART" id="SM00020">
    <property type="entry name" value="Tryp_SPc"/>
    <property type="match status" value="1"/>
</dbReference>
<dbReference type="InterPro" id="IPR043504">
    <property type="entry name" value="Peptidase_S1_PA_chymotrypsin"/>
</dbReference>
<dbReference type="EMBL" id="WIXP02000013">
    <property type="protein sequence ID" value="KAF6201164.1"/>
    <property type="molecule type" value="Genomic_DNA"/>
</dbReference>
<evidence type="ECO:0000259" key="4">
    <source>
        <dbReference type="PROSITE" id="PS50240"/>
    </source>
</evidence>
<dbReference type="CDD" id="cd00190">
    <property type="entry name" value="Tryp_SPc"/>
    <property type="match status" value="1"/>
</dbReference>
<dbReference type="Pfam" id="PF00089">
    <property type="entry name" value="Trypsin"/>
    <property type="match status" value="1"/>
</dbReference>
<keyword evidence="6" id="KW-1185">Reference proteome</keyword>
<keyword evidence="3" id="KW-0732">Signal</keyword>
<gene>
    <name evidence="5" type="ORF">GE061_005611</name>
</gene>
<proteinExistence type="inferred from homology"/>
<evidence type="ECO:0000256" key="2">
    <source>
        <dbReference type="ARBA" id="ARBA00024195"/>
    </source>
</evidence>
<name>A0A8S9WY50_APOLU</name>
<dbReference type="PANTHER" id="PTHR24256">
    <property type="entry name" value="TRYPTASE-RELATED"/>
    <property type="match status" value="1"/>
</dbReference>
<sequence length="335" mass="37530">MIVLLICFVFIDVLQIVICPEGKDTKIVGGKGVKDIRQMPWLVNIEMKYVGHICGGSILTPVFVLTACHCLVLQVSQDKTPSKTISADELVFISGTLFAEKRDNNDPNQQIRDAKYLLVHPQCRDENKIQVFDYGLGVLKSPFSFNAYVNAFKLLSMNKTIFQNKFDTIVKNPKAKCYVAGWGEVRRGEFGIDDEGRMSKHLRIMEMHLISDDQCRQKFGQISPKFLNFNFRNHNQICAVGSKMWGSDCQGDSGGPIVCEGFQIALVSYGFQCGISSPATYADLVPFVEWFSTKVLSYVHSRKTSTAPHGRMRLSALNCYVLIHLMIVAVSYDAG</sequence>
<dbReference type="InterPro" id="IPR001314">
    <property type="entry name" value="Peptidase_S1A"/>
</dbReference>
<evidence type="ECO:0000256" key="3">
    <source>
        <dbReference type="SAM" id="SignalP"/>
    </source>
</evidence>
<comment type="caution">
    <text evidence="5">The sequence shown here is derived from an EMBL/GenBank/DDBJ whole genome shotgun (WGS) entry which is preliminary data.</text>
</comment>
<dbReference type="SUPFAM" id="SSF50494">
    <property type="entry name" value="Trypsin-like serine proteases"/>
    <property type="match status" value="1"/>
</dbReference>
<dbReference type="GO" id="GO:0006508">
    <property type="term" value="P:proteolysis"/>
    <property type="evidence" value="ECO:0007669"/>
    <property type="project" value="InterPro"/>
</dbReference>
<evidence type="ECO:0000256" key="1">
    <source>
        <dbReference type="ARBA" id="ARBA00023157"/>
    </source>
</evidence>
<dbReference type="AlphaFoldDB" id="A0A8S9WY50"/>